<sequence length="107" mass="12280">MRIEITEKVEREQLTLVLCIGFLHALQKGALTLEEVEQYLFSPYTATILEEMGLKKSIIDLIWMGCELEDIQNLIPEKLDVTMSDLINQSVAELCKLKKTSPEKLLR</sequence>
<proteinExistence type="predicted"/>
<dbReference type="AlphaFoldDB" id="A0A1I6U287"/>
<dbReference type="RefSeq" id="WP_091838786.1">
    <property type="nucleotide sequence ID" value="NZ_FPAA01000013.1"/>
</dbReference>
<organism evidence="1 2">
    <name type="scientific">Marininema halotolerans</name>
    <dbReference type="NCBI Taxonomy" id="1155944"/>
    <lineage>
        <taxon>Bacteria</taxon>
        <taxon>Bacillati</taxon>
        <taxon>Bacillota</taxon>
        <taxon>Bacilli</taxon>
        <taxon>Bacillales</taxon>
        <taxon>Thermoactinomycetaceae</taxon>
        <taxon>Marininema</taxon>
    </lineage>
</organism>
<keyword evidence="2" id="KW-1185">Reference proteome</keyword>
<gene>
    <name evidence="1" type="ORF">SAMN05444972_11310</name>
</gene>
<dbReference type="OrthoDB" id="6899556at2"/>
<accession>A0A1I6U287</accession>
<dbReference type="Proteomes" id="UP000198660">
    <property type="component" value="Unassembled WGS sequence"/>
</dbReference>
<protein>
    <recommendedName>
        <fullName evidence="3">DUF3969 family protein</fullName>
    </recommendedName>
</protein>
<evidence type="ECO:0000313" key="2">
    <source>
        <dbReference type="Proteomes" id="UP000198660"/>
    </source>
</evidence>
<reference evidence="2" key="1">
    <citation type="submission" date="2016-10" db="EMBL/GenBank/DDBJ databases">
        <authorList>
            <person name="Varghese N."/>
            <person name="Submissions S."/>
        </authorList>
    </citation>
    <scope>NUCLEOTIDE SEQUENCE [LARGE SCALE GENOMIC DNA]</scope>
    <source>
        <strain evidence="2">DSM 45789</strain>
    </source>
</reference>
<dbReference type="EMBL" id="FPAA01000013">
    <property type="protein sequence ID" value="SFS95596.1"/>
    <property type="molecule type" value="Genomic_DNA"/>
</dbReference>
<evidence type="ECO:0000313" key="1">
    <source>
        <dbReference type="EMBL" id="SFS95596.1"/>
    </source>
</evidence>
<dbReference type="InterPro" id="IPR025083">
    <property type="entry name" value="DUF3969"/>
</dbReference>
<evidence type="ECO:0008006" key="3">
    <source>
        <dbReference type="Google" id="ProtNLM"/>
    </source>
</evidence>
<dbReference type="Pfam" id="PF13108">
    <property type="entry name" value="DUF3969"/>
    <property type="match status" value="1"/>
</dbReference>
<name>A0A1I6U287_9BACL</name>